<evidence type="ECO:0000256" key="1">
    <source>
        <dbReference type="ARBA" id="ARBA00000900"/>
    </source>
</evidence>
<name>A0A484LGK3_9ASTE</name>
<evidence type="ECO:0000313" key="4">
    <source>
        <dbReference type="EMBL" id="VFQ75665.1"/>
    </source>
</evidence>
<evidence type="ECO:0000256" key="3">
    <source>
        <dbReference type="ARBA" id="ARBA00022786"/>
    </source>
</evidence>
<keyword evidence="3" id="KW-0833">Ubl conjugation pathway</keyword>
<dbReference type="PANTHER" id="PTHR45647">
    <property type="entry name" value="OS02G0152300 PROTEIN"/>
    <property type="match status" value="1"/>
</dbReference>
<dbReference type="AlphaFoldDB" id="A0A484LGK3"/>
<dbReference type="Proteomes" id="UP000595140">
    <property type="component" value="Unassembled WGS sequence"/>
</dbReference>
<dbReference type="SUPFAM" id="SSF52402">
    <property type="entry name" value="Adenine nucleotide alpha hydrolases-like"/>
    <property type="match status" value="1"/>
</dbReference>
<dbReference type="OrthoDB" id="10064100at2759"/>
<protein>
    <recommendedName>
        <fullName evidence="2">RING-type E3 ubiquitin transferase</fullName>
        <ecNumber evidence="2">2.3.2.27</ecNumber>
    </recommendedName>
</protein>
<dbReference type="PANTHER" id="PTHR45647:SF100">
    <property type="entry name" value="U-BOX DOMAIN-CONTAINING PROTEIN 33"/>
    <property type="match status" value="1"/>
</dbReference>
<proteinExistence type="predicted"/>
<dbReference type="Gene3D" id="3.40.50.620">
    <property type="entry name" value="HUPs"/>
    <property type="match status" value="1"/>
</dbReference>
<organism evidence="4 5">
    <name type="scientific">Cuscuta campestris</name>
    <dbReference type="NCBI Taxonomy" id="132261"/>
    <lineage>
        <taxon>Eukaryota</taxon>
        <taxon>Viridiplantae</taxon>
        <taxon>Streptophyta</taxon>
        <taxon>Embryophyta</taxon>
        <taxon>Tracheophyta</taxon>
        <taxon>Spermatophyta</taxon>
        <taxon>Magnoliopsida</taxon>
        <taxon>eudicotyledons</taxon>
        <taxon>Gunneridae</taxon>
        <taxon>Pentapetalae</taxon>
        <taxon>asterids</taxon>
        <taxon>lamiids</taxon>
        <taxon>Solanales</taxon>
        <taxon>Convolvulaceae</taxon>
        <taxon>Cuscuteae</taxon>
        <taxon>Cuscuta</taxon>
        <taxon>Cuscuta subgen. Grammica</taxon>
        <taxon>Cuscuta sect. Cleistogrammica</taxon>
    </lineage>
</organism>
<dbReference type="CDD" id="cd01989">
    <property type="entry name" value="USP_STK_Ubox_N"/>
    <property type="match status" value="1"/>
</dbReference>
<evidence type="ECO:0000256" key="2">
    <source>
        <dbReference type="ARBA" id="ARBA00012483"/>
    </source>
</evidence>
<dbReference type="InterPro" id="IPR014729">
    <property type="entry name" value="Rossmann-like_a/b/a_fold"/>
</dbReference>
<reference evidence="4 5" key="1">
    <citation type="submission" date="2018-04" db="EMBL/GenBank/DDBJ databases">
        <authorList>
            <person name="Vogel A."/>
        </authorList>
    </citation>
    <scope>NUCLEOTIDE SEQUENCE [LARGE SCALE GENOMIC DNA]</scope>
</reference>
<dbReference type="EC" id="2.3.2.27" evidence="2"/>
<accession>A0A484LGK3</accession>
<comment type="catalytic activity">
    <reaction evidence="1">
        <text>S-ubiquitinyl-[E2 ubiquitin-conjugating enzyme]-L-cysteine + [acceptor protein]-L-lysine = [E2 ubiquitin-conjugating enzyme]-L-cysteine + N(6)-ubiquitinyl-[acceptor protein]-L-lysine.</text>
        <dbReference type="EC" id="2.3.2.27"/>
    </reaction>
</comment>
<dbReference type="EMBL" id="OOIL02001452">
    <property type="protein sequence ID" value="VFQ75665.1"/>
    <property type="molecule type" value="Genomic_DNA"/>
</dbReference>
<evidence type="ECO:0000313" key="5">
    <source>
        <dbReference type="Proteomes" id="UP000595140"/>
    </source>
</evidence>
<dbReference type="InterPro" id="IPR051348">
    <property type="entry name" value="U-box_ubiquitin_ligases"/>
</dbReference>
<gene>
    <name evidence="4" type="ORF">CCAM_LOCUS17441</name>
</gene>
<dbReference type="GO" id="GO:0061630">
    <property type="term" value="F:ubiquitin protein ligase activity"/>
    <property type="evidence" value="ECO:0007669"/>
    <property type="project" value="UniProtKB-EC"/>
</dbReference>
<keyword evidence="5" id="KW-1185">Reference proteome</keyword>
<sequence>MAGRKLVGGSGSAIAELPLSPSTATPAAIVSEDTVYVAVGRDVKESEYTMAWALHNSGGRRLCVLHVHTPMGNKSGIDLEGYQVRSYQEKERQDIIKILDKYLLICSRAGAQADMLLVEMDSVMNGIVDLVSKHGIRKLVMGAAANKCYSK</sequence>